<feature type="domain" description="DUF4213" evidence="2">
    <location>
        <begin position="33"/>
        <end position="113"/>
    </location>
</feature>
<evidence type="ECO:0000313" key="3">
    <source>
        <dbReference type="EMBL" id="RDB66371.1"/>
    </source>
</evidence>
<dbReference type="Proteomes" id="UP000254000">
    <property type="component" value="Unassembled WGS sequence"/>
</dbReference>
<name>A0A369M3P6_9ACTN</name>
<gene>
    <name evidence="3" type="ORF">C1877_04090</name>
</gene>
<dbReference type="Pfam" id="PF04016">
    <property type="entry name" value="DUF364"/>
    <property type="match status" value="1"/>
</dbReference>
<proteinExistence type="predicted"/>
<dbReference type="RefSeq" id="WP_114568458.1">
    <property type="nucleotide sequence ID" value="NZ_CABMMS010000002.1"/>
</dbReference>
<evidence type="ECO:0000259" key="1">
    <source>
        <dbReference type="Pfam" id="PF04016"/>
    </source>
</evidence>
<accession>A0A369M3P6</accession>
<keyword evidence="4" id="KW-1185">Reference proteome</keyword>
<dbReference type="AlphaFoldDB" id="A0A369M3P6"/>
<dbReference type="Gene3D" id="3.30.390.100">
    <property type="match status" value="1"/>
</dbReference>
<evidence type="ECO:0000259" key="2">
    <source>
        <dbReference type="Pfam" id="PF13938"/>
    </source>
</evidence>
<dbReference type="Pfam" id="PF13938">
    <property type="entry name" value="DUF4213"/>
    <property type="match status" value="1"/>
</dbReference>
<comment type="caution">
    <text evidence="3">The sequence shown here is derived from an EMBL/GenBank/DDBJ whole genome shotgun (WGS) entry which is preliminary data.</text>
</comment>
<feature type="domain" description="Putative heavy-metal chelation" evidence="1">
    <location>
        <begin position="166"/>
        <end position="280"/>
    </location>
</feature>
<dbReference type="Gene3D" id="3.40.50.11590">
    <property type="match status" value="1"/>
</dbReference>
<evidence type="ECO:0000313" key="4">
    <source>
        <dbReference type="Proteomes" id="UP000254000"/>
    </source>
</evidence>
<dbReference type="InterPro" id="IPR025251">
    <property type="entry name" value="DUF4213"/>
</dbReference>
<sequence length="297" mass="32280">MGCPEKDCCANNPGNDAISFPGTHGHDTPWKFYNHLIGHVPEDLVVRDYCLGTHWSYVEADCGMGISFTCKGGAKRKHTMDLRGLPLRAVAELAKSWCFEEATLGVAALNAYYAQKPLLDPLGAVYDPPVERSERGSRGGVPPRDAFEQYRPRIEAAGEARGGDGRARVTVIGHFPHVDRIAEYADLTVLERNCTQALDTPDPACEYVLPKSDYTFITGVTIINKTAPRLLDLTKNGTTVMVGPSVVMSPFLFDWGVEMLAGSVVADPDKARFAVQNGAGQFFGEALQMMSITRPGA</sequence>
<protein>
    <recommendedName>
        <fullName evidence="5">DUF364 domain-containing protein</fullName>
    </recommendedName>
</protein>
<reference evidence="3 4" key="1">
    <citation type="journal article" date="2018" name="Elife">
        <title>Discovery and characterization of a prevalent human gut bacterial enzyme sufficient for the inactivation of a family of plant toxins.</title>
        <authorList>
            <person name="Koppel N."/>
            <person name="Bisanz J.E."/>
            <person name="Pandelia M.E."/>
            <person name="Turnbaugh P.J."/>
            <person name="Balskus E.P."/>
        </authorList>
    </citation>
    <scope>NUCLEOTIDE SEQUENCE [LARGE SCALE GENOMIC DNA]</scope>
    <source>
        <strain evidence="3 4">3C</strain>
    </source>
</reference>
<dbReference type="SUPFAM" id="SSF159713">
    <property type="entry name" value="Dhaf3308-like"/>
    <property type="match status" value="1"/>
</dbReference>
<dbReference type="EMBL" id="PPTS01000002">
    <property type="protein sequence ID" value="RDB66371.1"/>
    <property type="molecule type" value="Genomic_DNA"/>
</dbReference>
<dbReference type="GeneID" id="78358894"/>
<dbReference type="InterPro" id="IPR007161">
    <property type="entry name" value="DUF364"/>
</dbReference>
<evidence type="ECO:0008006" key="5">
    <source>
        <dbReference type="Google" id="ProtNLM"/>
    </source>
</evidence>
<dbReference type="OrthoDB" id="9806942at2"/>
<organism evidence="3 4">
    <name type="scientific">Gordonibacter pamelaeae</name>
    <dbReference type="NCBI Taxonomy" id="471189"/>
    <lineage>
        <taxon>Bacteria</taxon>
        <taxon>Bacillati</taxon>
        <taxon>Actinomycetota</taxon>
        <taxon>Coriobacteriia</taxon>
        <taxon>Eggerthellales</taxon>
        <taxon>Eggerthellaceae</taxon>
        <taxon>Gordonibacter</taxon>
    </lineage>
</organism>